<proteinExistence type="inferred from homology"/>
<dbReference type="Gene3D" id="2.170.180.11">
    <property type="entry name" value="Methuselah ectodomain, domain 2"/>
    <property type="match status" value="1"/>
</dbReference>
<feature type="transmembrane region" description="Helical" evidence="11">
    <location>
        <begin position="325"/>
        <end position="345"/>
    </location>
</feature>
<dbReference type="InterPro" id="IPR000832">
    <property type="entry name" value="GPCR_2_secretin-like"/>
</dbReference>
<dbReference type="CDD" id="cd15039">
    <property type="entry name" value="7tmB3_Methuselah-like"/>
    <property type="match status" value="1"/>
</dbReference>
<accession>A0AAE1H5D9</accession>
<sequence length="487" mass="55193">MLYYDDDEEAYASPEPPFVTEGEGYDMLVGNPCRHGRFRLEPHVDSRDEFYLLANGSLIAPFLFDHPLGTDEFCMDVFPDTENGDVMVLPLICFPPPEGARRSGLQFILYPIGLLLSVPFLLTTFILYAMTPALRDVHGKALMCQTLCLCVAYLTLAFVQLWGSSLNGGFCFGVACVVQFSFVACFLWLNVMCINTWYNMALRPAQRWCRRTERRRFVLYSMYAWSLPCLLLGVTLVMDLTPTIPSSYVKPRFGVDFCWFQTDRAALPYFYAPVTFLVMMNVVLFVLTGCSVHRRRRRRALDASATALTNDTCYKRHSNTAFRSSICLFGAMGLNWIMEIVSFYVGGPAYLWYATDVLNCMQGVWTFIIFVLNRPARREISARIRELRAGRRGDEYRVPEQPQIDDFQTVVNRQSRLVSILSPWQQEVRAVQGLHHPDKVYAVPSVPEPRGGVALFAAEESEEDEVDGGASVTAPLRTSMVPPFPTS</sequence>
<evidence type="ECO:0000256" key="2">
    <source>
        <dbReference type="ARBA" id="ARBA00008979"/>
    </source>
</evidence>
<evidence type="ECO:0000256" key="4">
    <source>
        <dbReference type="ARBA" id="ARBA00022729"/>
    </source>
</evidence>
<evidence type="ECO:0000313" key="14">
    <source>
        <dbReference type="Proteomes" id="UP001219518"/>
    </source>
</evidence>
<keyword evidence="14" id="KW-1185">Reference proteome</keyword>
<feature type="transmembrane region" description="Helical" evidence="11">
    <location>
        <begin position="351"/>
        <end position="373"/>
    </location>
</feature>
<evidence type="ECO:0000256" key="7">
    <source>
        <dbReference type="ARBA" id="ARBA00023136"/>
    </source>
</evidence>
<dbReference type="InterPro" id="IPR052808">
    <property type="entry name" value="GPCR_Mth-like"/>
</dbReference>
<dbReference type="GO" id="GO:0007166">
    <property type="term" value="P:cell surface receptor signaling pathway"/>
    <property type="evidence" value="ECO:0007669"/>
    <property type="project" value="InterPro"/>
</dbReference>
<dbReference type="PANTHER" id="PTHR46953">
    <property type="entry name" value="G-PROTEIN COUPLED RECEPTOR MTH-LIKE 1-RELATED"/>
    <property type="match status" value="1"/>
</dbReference>
<evidence type="ECO:0000259" key="12">
    <source>
        <dbReference type="PROSITE" id="PS50261"/>
    </source>
</evidence>
<dbReference type="InterPro" id="IPR023311">
    <property type="entry name" value="Methusela_ecto_dom_2"/>
</dbReference>
<feature type="transmembrane region" description="Helical" evidence="11">
    <location>
        <begin position="142"/>
        <end position="163"/>
    </location>
</feature>
<dbReference type="AlphaFoldDB" id="A0AAE1H5D9"/>
<keyword evidence="3 11" id="KW-0812">Transmembrane</keyword>
<feature type="transmembrane region" description="Helical" evidence="11">
    <location>
        <begin position="107"/>
        <end position="130"/>
    </location>
</feature>
<feature type="domain" description="G-protein coupled receptors family 2 profile 2" evidence="12">
    <location>
        <begin position="106"/>
        <end position="374"/>
    </location>
</feature>
<name>A0AAE1H5D9_9NEOP</name>
<feature type="region of interest" description="Disordered" evidence="10">
    <location>
        <begin position="459"/>
        <end position="487"/>
    </location>
</feature>
<feature type="transmembrane region" description="Helical" evidence="11">
    <location>
        <begin position="169"/>
        <end position="197"/>
    </location>
</feature>
<feature type="transmembrane region" description="Helical" evidence="11">
    <location>
        <begin position="217"/>
        <end position="238"/>
    </location>
</feature>
<comment type="subcellular location">
    <subcellularLocation>
        <location evidence="1">Membrane</location>
        <topology evidence="1">Multi-pass membrane protein</topology>
    </subcellularLocation>
</comment>
<evidence type="ECO:0000256" key="9">
    <source>
        <dbReference type="ARBA" id="ARBA00023224"/>
    </source>
</evidence>
<evidence type="ECO:0000313" key="13">
    <source>
        <dbReference type="EMBL" id="KAK3915107.1"/>
    </source>
</evidence>
<evidence type="ECO:0000256" key="8">
    <source>
        <dbReference type="ARBA" id="ARBA00023170"/>
    </source>
</evidence>
<dbReference type="GO" id="GO:0016020">
    <property type="term" value="C:membrane"/>
    <property type="evidence" value="ECO:0007669"/>
    <property type="project" value="UniProtKB-SubCell"/>
</dbReference>
<dbReference type="Gene3D" id="1.20.1070.10">
    <property type="entry name" value="Rhodopsin 7-helix transmembrane proteins"/>
    <property type="match status" value="1"/>
</dbReference>
<evidence type="ECO:0000256" key="6">
    <source>
        <dbReference type="ARBA" id="ARBA00023040"/>
    </source>
</evidence>
<dbReference type="Pfam" id="PF00002">
    <property type="entry name" value="7tm_2"/>
    <property type="match status" value="1"/>
</dbReference>
<comment type="similarity">
    <text evidence="2">Belongs to the G-protein coupled receptor 2 family. Mth subfamily.</text>
</comment>
<evidence type="ECO:0000256" key="10">
    <source>
        <dbReference type="SAM" id="MobiDB-lite"/>
    </source>
</evidence>
<keyword evidence="5 11" id="KW-1133">Transmembrane helix</keyword>
<keyword evidence="4" id="KW-0732">Signal</keyword>
<organism evidence="13 14">
    <name type="scientific">Frankliniella fusca</name>
    <dbReference type="NCBI Taxonomy" id="407009"/>
    <lineage>
        <taxon>Eukaryota</taxon>
        <taxon>Metazoa</taxon>
        <taxon>Ecdysozoa</taxon>
        <taxon>Arthropoda</taxon>
        <taxon>Hexapoda</taxon>
        <taxon>Insecta</taxon>
        <taxon>Pterygota</taxon>
        <taxon>Neoptera</taxon>
        <taxon>Paraneoptera</taxon>
        <taxon>Thysanoptera</taxon>
        <taxon>Terebrantia</taxon>
        <taxon>Thripoidea</taxon>
        <taxon>Thripidae</taxon>
        <taxon>Frankliniella</taxon>
    </lineage>
</organism>
<protein>
    <submittedName>
        <fullName evidence="13">G-protein coupled receptor Mth2</fullName>
    </submittedName>
</protein>
<feature type="transmembrane region" description="Helical" evidence="11">
    <location>
        <begin position="269"/>
        <end position="290"/>
    </location>
</feature>
<keyword evidence="7 11" id="KW-0472">Membrane</keyword>
<evidence type="ECO:0000256" key="5">
    <source>
        <dbReference type="ARBA" id="ARBA00022989"/>
    </source>
</evidence>
<evidence type="ECO:0000256" key="11">
    <source>
        <dbReference type="SAM" id="Phobius"/>
    </source>
</evidence>
<reference evidence="13" key="2">
    <citation type="journal article" date="2023" name="BMC Genomics">
        <title>Pest status, molecular evolution, and epigenetic factors derived from the genome assembly of Frankliniella fusca, a thysanopteran phytovirus vector.</title>
        <authorList>
            <person name="Catto M.A."/>
            <person name="Labadie P.E."/>
            <person name="Jacobson A.L."/>
            <person name="Kennedy G.G."/>
            <person name="Srinivasan R."/>
            <person name="Hunt B.G."/>
        </authorList>
    </citation>
    <scope>NUCLEOTIDE SEQUENCE</scope>
    <source>
        <strain evidence="13">PL_HMW_Pooled</strain>
    </source>
</reference>
<dbReference type="InterPro" id="IPR017981">
    <property type="entry name" value="GPCR_2-like_7TM"/>
</dbReference>
<keyword evidence="9" id="KW-0807">Transducer</keyword>
<keyword evidence="6" id="KW-0297">G-protein coupled receptor</keyword>
<dbReference type="Proteomes" id="UP001219518">
    <property type="component" value="Unassembled WGS sequence"/>
</dbReference>
<reference evidence="13" key="1">
    <citation type="submission" date="2021-07" db="EMBL/GenBank/DDBJ databases">
        <authorList>
            <person name="Catto M.A."/>
            <person name="Jacobson A."/>
            <person name="Kennedy G."/>
            <person name="Labadie P."/>
            <person name="Hunt B.G."/>
            <person name="Srinivasan R."/>
        </authorList>
    </citation>
    <scope>NUCLEOTIDE SEQUENCE</scope>
    <source>
        <strain evidence="13">PL_HMW_Pooled</strain>
        <tissue evidence="13">Head</tissue>
    </source>
</reference>
<comment type="caution">
    <text evidence="13">The sequence shown here is derived from an EMBL/GenBank/DDBJ whole genome shotgun (WGS) entry which is preliminary data.</text>
</comment>
<evidence type="ECO:0000256" key="3">
    <source>
        <dbReference type="ARBA" id="ARBA00022692"/>
    </source>
</evidence>
<dbReference type="PROSITE" id="PS50261">
    <property type="entry name" value="G_PROTEIN_RECEP_F2_4"/>
    <property type="match status" value="1"/>
</dbReference>
<dbReference type="GO" id="GO:0004930">
    <property type="term" value="F:G protein-coupled receptor activity"/>
    <property type="evidence" value="ECO:0007669"/>
    <property type="project" value="UniProtKB-KW"/>
</dbReference>
<gene>
    <name evidence="13" type="ORF">KUF71_024384</name>
</gene>
<dbReference type="PANTHER" id="PTHR46953:SF1">
    <property type="entry name" value="G-PROTEIN COUPLED RECEPTOR MTH-LIKE 1-RELATED"/>
    <property type="match status" value="1"/>
</dbReference>
<keyword evidence="8 13" id="KW-0675">Receptor</keyword>
<evidence type="ECO:0000256" key="1">
    <source>
        <dbReference type="ARBA" id="ARBA00004141"/>
    </source>
</evidence>
<dbReference type="EMBL" id="JAHWGI010000406">
    <property type="protein sequence ID" value="KAK3915107.1"/>
    <property type="molecule type" value="Genomic_DNA"/>
</dbReference>